<proteinExistence type="predicted"/>
<evidence type="ECO:0000313" key="1">
    <source>
        <dbReference type="EMBL" id="CDP19884.1"/>
    </source>
</evidence>
<gene>
    <name evidence="1" type="ORF">GSCOC_T00008707001</name>
</gene>
<name>A0A068VH37_COFCA</name>
<dbReference type="STRING" id="49390.A0A068VH37"/>
<organism evidence="1 2">
    <name type="scientific">Coffea canephora</name>
    <name type="common">Robusta coffee</name>
    <dbReference type="NCBI Taxonomy" id="49390"/>
    <lineage>
        <taxon>Eukaryota</taxon>
        <taxon>Viridiplantae</taxon>
        <taxon>Streptophyta</taxon>
        <taxon>Embryophyta</taxon>
        <taxon>Tracheophyta</taxon>
        <taxon>Spermatophyta</taxon>
        <taxon>Magnoliopsida</taxon>
        <taxon>eudicotyledons</taxon>
        <taxon>Gunneridae</taxon>
        <taxon>Pentapetalae</taxon>
        <taxon>asterids</taxon>
        <taxon>lamiids</taxon>
        <taxon>Gentianales</taxon>
        <taxon>Rubiaceae</taxon>
        <taxon>Ixoroideae</taxon>
        <taxon>Gardenieae complex</taxon>
        <taxon>Bertiereae - Coffeeae clade</taxon>
        <taxon>Coffeeae</taxon>
        <taxon>Coffea</taxon>
    </lineage>
</organism>
<dbReference type="PhylomeDB" id="A0A068VH37"/>
<evidence type="ECO:0000313" key="2">
    <source>
        <dbReference type="Proteomes" id="UP000295252"/>
    </source>
</evidence>
<protein>
    <submittedName>
        <fullName evidence="1">DH200=94 genomic scaffold, scaffold_762</fullName>
    </submittedName>
</protein>
<accession>A0A068VH37</accession>
<keyword evidence="2" id="KW-1185">Reference proteome</keyword>
<dbReference type="EMBL" id="HG739846">
    <property type="protein sequence ID" value="CDP19884.1"/>
    <property type="molecule type" value="Genomic_DNA"/>
</dbReference>
<reference evidence="2" key="1">
    <citation type="journal article" date="2014" name="Science">
        <title>The coffee genome provides insight into the convergent evolution of caffeine biosynthesis.</title>
        <authorList>
            <person name="Denoeud F."/>
            <person name="Carretero-Paulet L."/>
            <person name="Dereeper A."/>
            <person name="Droc G."/>
            <person name="Guyot R."/>
            <person name="Pietrella M."/>
            <person name="Zheng C."/>
            <person name="Alberti A."/>
            <person name="Anthony F."/>
            <person name="Aprea G."/>
            <person name="Aury J.M."/>
            <person name="Bento P."/>
            <person name="Bernard M."/>
            <person name="Bocs S."/>
            <person name="Campa C."/>
            <person name="Cenci A."/>
            <person name="Combes M.C."/>
            <person name="Crouzillat D."/>
            <person name="Da Silva C."/>
            <person name="Daddiego L."/>
            <person name="De Bellis F."/>
            <person name="Dussert S."/>
            <person name="Garsmeur O."/>
            <person name="Gayraud T."/>
            <person name="Guignon V."/>
            <person name="Jahn K."/>
            <person name="Jamilloux V."/>
            <person name="Joet T."/>
            <person name="Labadie K."/>
            <person name="Lan T."/>
            <person name="Leclercq J."/>
            <person name="Lepelley M."/>
            <person name="Leroy T."/>
            <person name="Li L.T."/>
            <person name="Librado P."/>
            <person name="Lopez L."/>
            <person name="Munoz A."/>
            <person name="Noel B."/>
            <person name="Pallavicini A."/>
            <person name="Perrotta G."/>
            <person name="Poncet V."/>
            <person name="Pot D."/>
            <person name="Priyono X."/>
            <person name="Rigoreau M."/>
            <person name="Rouard M."/>
            <person name="Rozas J."/>
            <person name="Tranchant-Dubreuil C."/>
            <person name="VanBuren R."/>
            <person name="Zhang Q."/>
            <person name="Andrade A.C."/>
            <person name="Argout X."/>
            <person name="Bertrand B."/>
            <person name="de Kochko A."/>
            <person name="Graziosi G."/>
            <person name="Henry R.J."/>
            <person name="Jayarama X."/>
            <person name="Ming R."/>
            <person name="Nagai C."/>
            <person name="Rounsley S."/>
            <person name="Sankoff D."/>
            <person name="Giuliano G."/>
            <person name="Albert V.A."/>
            <person name="Wincker P."/>
            <person name="Lashermes P."/>
        </authorList>
    </citation>
    <scope>NUCLEOTIDE SEQUENCE [LARGE SCALE GENOMIC DNA]</scope>
    <source>
        <strain evidence="2">cv. DH200-94</strain>
    </source>
</reference>
<sequence>MLIGNFDSFLSKIGLAAIPFWLYLSSDLEMRAVLRSIKQFRSASRGRATYSLHQYADICRCYYPSYLFSRGLHADATRVAIGEINGAGPLVEYERRVTSGELVDGDVCQLGTLRELQRLCEQLVENADACQLD</sequence>
<dbReference type="AlphaFoldDB" id="A0A068VH37"/>
<dbReference type="InParanoid" id="A0A068VH37"/>
<dbReference type="OrthoDB" id="548867at2759"/>
<dbReference type="Proteomes" id="UP000295252">
    <property type="component" value="Unassembled WGS sequence"/>
</dbReference>
<dbReference type="Gramene" id="CDP19884">
    <property type="protein sequence ID" value="CDP19884"/>
    <property type="gene ID" value="GSCOC_T00008707001"/>
</dbReference>